<evidence type="ECO:0000313" key="8">
    <source>
        <dbReference type="EMBL" id="MDT0581722.1"/>
    </source>
</evidence>
<evidence type="ECO:0000256" key="5">
    <source>
        <dbReference type="PROSITE-ProRule" id="PRU01248"/>
    </source>
</evidence>
<dbReference type="Pfam" id="PF13495">
    <property type="entry name" value="Phage_int_SAM_4"/>
    <property type="match status" value="1"/>
</dbReference>
<comment type="similarity">
    <text evidence="1">Belongs to the 'phage' integrase family.</text>
</comment>
<dbReference type="PROSITE" id="PS51898">
    <property type="entry name" value="TYR_RECOMBINASE"/>
    <property type="match status" value="1"/>
</dbReference>
<dbReference type="PANTHER" id="PTHR30349">
    <property type="entry name" value="PHAGE INTEGRASE-RELATED"/>
    <property type="match status" value="1"/>
</dbReference>
<dbReference type="GO" id="GO:0003677">
    <property type="term" value="F:DNA binding"/>
    <property type="evidence" value="ECO:0007669"/>
    <property type="project" value="UniProtKB-UniRule"/>
</dbReference>
<dbReference type="Gene3D" id="1.10.443.10">
    <property type="entry name" value="Intergrase catalytic core"/>
    <property type="match status" value="1"/>
</dbReference>
<dbReference type="Gene3D" id="1.10.150.130">
    <property type="match status" value="1"/>
</dbReference>
<organism evidence="8 9">
    <name type="scientific">Brumicola blandensis</name>
    <dbReference type="NCBI Taxonomy" id="3075611"/>
    <lineage>
        <taxon>Bacteria</taxon>
        <taxon>Pseudomonadati</taxon>
        <taxon>Pseudomonadota</taxon>
        <taxon>Gammaproteobacteria</taxon>
        <taxon>Alteromonadales</taxon>
        <taxon>Alteromonadaceae</taxon>
        <taxon>Brumicola</taxon>
    </lineage>
</organism>
<dbReference type="SUPFAM" id="SSF56349">
    <property type="entry name" value="DNA breaking-rejoining enzymes"/>
    <property type="match status" value="1"/>
</dbReference>
<dbReference type="InterPro" id="IPR011010">
    <property type="entry name" value="DNA_brk_join_enz"/>
</dbReference>
<dbReference type="PROSITE" id="PS51900">
    <property type="entry name" value="CB"/>
    <property type="match status" value="1"/>
</dbReference>
<dbReference type="NCBIfam" id="TIGR02249">
    <property type="entry name" value="integrase_gron"/>
    <property type="match status" value="1"/>
</dbReference>
<accession>A0AAW8R0F9</accession>
<feature type="domain" description="Tyr recombinase" evidence="6">
    <location>
        <begin position="99"/>
        <end position="312"/>
    </location>
</feature>
<proteinExistence type="inferred from homology"/>
<keyword evidence="9" id="KW-1185">Reference proteome</keyword>
<dbReference type="Proteomes" id="UP001249020">
    <property type="component" value="Unassembled WGS sequence"/>
</dbReference>
<evidence type="ECO:0000256" key="1">
    <source>
        <dbReference type="ARBA" id="ARBA00008857"/>
    </source>
</evidence>
<dbReference type="InterPro" id="IPR044068">
    <property type="entry name" value="CB"/>
</dbReference>
<dbReference type="InterPro" id="IPR050090">
    <property type="entry name" value="Tyrosine_recombinase_XerCD"/>
</dbReference>
<dbReference type="RefSeq" id="WP_311360499.1">
    <property type="nucleotide sequence ID" value="NZ_JAVRIE010000001.1"/>
</dbReference>
<evidence type="ECO:0000259" key="7">
    <source>
        <dbReference type="PROSITE" id="PS51900"/>
    </source>
</evidence>
<evidence type="ECO:0000256" key="3">
    <source>
        <dbReference type="ARBA" id="ARBA00023125"/>
    </source>
</evidence>
<evidence type="ECO:0000259" key="6">
    <source>
        <dbReference type="PROSITE" id="PS51898"/>
    </source>
</evidence>
<keyword evidence="2" id="KW-0229">DNA integration</keyword>
<keyword evidence="4" id="KW-0233">DNA recombination</keyword>
<dbReference type="InterPro" id="IPR013762">
    <property type="entry name" value="Integrase-like_cat_sf"/>
</dbReference>
<dbReference type="InterPro" id="IPR002104">
    <property type="entry name" value="Integrase_catalytic"/>
</dbReference>
<dbReference type="EMBL" id="JAVRIE010000001">
    <property type="protein sequence ID" value="MDT0581722.1"/>
    <property type="molecule type" value="Genomic_DNA"/>
</dbReference>
<feature type="domain" description="Core-binding (CB)" evidence="7">
    <location>
        <begin position="1"/>
        <end position="82"/>
    </location>
</feature>
<dbReference type="InterPro" id="IPR004107">
    <property type="entry name" value="Integrase_SAM-like_N"/>
</dbReference>
<name>A0AAW8R0F9_9ALTE</name>
<dbReference type="InterPro" id="IPR011946">
    <property type="entry name" value="Integrase_integron-type"/>
</dbReference>
<comment type="caution">
    <text evidence="8">The sequence shown here is derived from an EMBL/GenBank/DDBJ whole genome shotgun (WGS) entry which is preliminary data.</text>
</comment>
<evidence type="ECO:0000256" key="2">
    <source>
        <dbReference type="ARBA" id="ARBA00022908"/>
    </source>
</evidence>
<dbReference type="AlphaFoldDB" id="A0AAW8R0F9"/>
<dbReference type="Pfam" id="PF00589">
    <property type="entry name" value="Phage_integrase"/>
    <property type="match status" value="1"/>
</dbReference>
<dbReference type="InterPro" id="IPR010998">
    <property type="entry name" value="Integrase_recombinase_N"/>
</dbReference>
<dbReference type="PANTHER" id="PTHR30349:SF64">
    <property type="entry name" value="PROPHAGE INTEGRASE INTD-RELATED"/>
    <property type="match status" value="1"/>
</dbReference>
<dbReference type="GO" id="GO:0015074">
    <property type="term" value="P:DNA integration"/>
    <property type="evidence" value="ECO:0007669"/>
    <property type="project" value="UniProtKB-KW"/>
</dbReference>
<reference evidence="8 9" key="1">
    <citation type="submission" date="2023-09" db="EMBL/GenBank/DDBJ databases">
        <authorList>
            <person name="Rey-Velasco X."/>
        </authorList>
    </citation>
    <scope>NUCLEOTIDE SEQUENCE [LARGE SCALE GENOMIC DNA]</scope>
    <source>
        <strain evidence="8 9">W409</strain>
    </source>
</reference>
<protein>
    <submittedName>
        <fullName evidence="8">Integron integrase</fullName>
    </submittedName>
</protein>
<keyword evidence="3 5" id="KW-0238">DNA-binding</keyword>
<sequence>MSKFIGEVRQFMRTKRYSLKTEKAYIYWIKSFIRFHSYKHPSSLDSKEISMYLTHLANIEKVSASTQNQALCALVFLYKKFLNIDLGELDFGYSKKPKSLPSVMSTNEVIKVLGHLKGVHLLIAGILYGAGLRINEALSLRVKDIDFDNNSIFIFRGKGQKDRISILPKSLIEPLKTQIARVEKIHQKDLAENYGDTSLPPSLHKKYSQSLRDLKWQYVFVSTTRCIHPYDGYVCRHHLHATSFSKQLRKAVIASKVNKKVSAHTFRHSFATEMLRAGADIRTLQELMGHSDIRTTEMYTHVIGERFASDTSPFDRLKM</sequence>
<gene>
    <name evidence="8" type="ORF">RM544_04155</name>
</gene>
<dbReference type="GO" id="GO:0006310">
    <property type="term" value="P:DNA recombination"/>
    <property type="evidence" value="ECO:0007669"/>
    <property type="project" value="UniProtKB-KW"/>
</dbReference>
<evidence type="ECO:0000313" key="9">
    <source>
        <dbReference type="Proteomes" id="UP001249020"/>
    </source>
</evidence>
<evidence type="ECO:0000256" key="4">
    <source>
        <dbReference type="ARBA" id="ARBA00023172"/>
    </source>
</evidence>